<dbReference type="AlphaFoldDB" id="A0A833PHP4"/>
<gene>
    <name evidence="1" type="ORF">GAK29_00690</name>
</gene>
<organism evidence="1 2">
    <name type="scientific">Acinetobacter bereziniae</name>
    <name type="common">Acinetobacter genomosp. 10</name>
    <dbReference type="NCBI Taxonomy" id="106648"/>
    <lineage>
        <taxon>Bacteria</taxon>
        <taxon>Pseudomonadati</taxon>
        <taxon>Pseudomonadota</taxon>
        <taxon>Gammaproteobacteria</taxon>
        <taxon>Moraxellales</taxon>
        <taxon>Moraxellaceae</taxon>
        <taxon>Acinetobacter</taxon>
    </lineage>
</organism>
<accession>A0A833PHP4</accession>
<name>A0A833PHP4_ACIBZ</name>
<proteinExistence type="predicted"/>
<comment type="caution">
    <text evidence="1">The sequence shown here is derived from an EMBL/GenBank/DDBJ whole genome shotgun (WGS) entry which is preliminary data.</text>
</comment>
<reference evidence="2" key="1">
    <citation type="journal article" date="2020" name="MBio">
        <title>Horizontal gene transfer to a defensive symbiont with a reduced genome amongst a multipartite beetle microbiome.</title>
        <authorList>
            <person name="Waterworth S.C."/>
            <person name="Florez L.V."/>
            <person name="Rees E.R."/>
            <person name="Hertweck C."/>
            <person name="Kaltenpoth M."/>
            <person name="Kwan J.C."/>
        </authorList>
    </citation>
    <scope>NUCLEOTIDE SEQUENCE [LARGE SCALE GENOMIC DNA]</scope>
</reference>
<evidence type="ECO:0000313" key="2">
    <source>
        <dbReference type="Proteomes" id="UP000490535"/>
    </source>
</evidence>
<dbReference type="Proteomes" id="UP000490535">
    <property type="component" value="Unassembled WGS sequence"/>
</dbReference>
<sequence>MVRKIEGKSVKINTNWSTDQDCYLIENSTQQMSVLLSNLPFSEDEIRQRKEVLGLVRRQKQMMKGR</sequence>
<protein>
    <submittedName>
        <fullName evidence="1">Uncharacterized protein</fullName>
    </submittedName>
</protein>
<evidence type="ECO:0000313" key="1">
    <source>
        <dbReference type="EMBL" id="KAF1027445.1"/>
    </source>
</evidence>
<dbReference type="EMBL" id="WNDP01000010">
    <property type="protein sequence ID" value="KAF1027445.1"/>
    <property type="molecule type" value="Genomic_DNA"/>
</dbReference>